<feature type="signal peptide" evidence="2">
    <location>
        <begin position="1"/>
        <end position="25"/>
    </location>
</feature>
<dbReference type="GO" id="GO:0042781">
    <property type="term" value="F:3'-tRNA processing endoribonuclease activity"/>
    <property type="evidence" value="ECO:0007669"/>
    <property type="project" value="TreeGrafter"/>
</dbReference>
<accession>A0AAW9RC77</accession>
<dbReference type="SMART" id="SM00849">
    <property type="entry name" value="Lactamase_B"/>
    <property type="match status" value="1"/>
</dbReference>
<evidence type="ECO:0000313" key="4">
    <source>
        <dbReference type="EMBL" id="MEJ8566353.1"/>
    </source>
</evidence>
<keyword evidence="2" id="KW-0732">Signal</keyword>
<reference evidence="4 5" key="1">
    <citation type="submission" date="2024-02" db="EMBL/GenBank/DDBJ databases">
        <title>A novel Wenzhouxiangellaceae bacterium, isolated from coastal sediments.</title>
        <authorList>
            <person name="Du Z.-J."/>
            <person name="Ye Y.-Q."/>
            <person name="Zhang X.-Y."/>
        </authorList>
    </citation>
    <scope>NUCLEOTIDE SEQUENCE [LARGE SCALE GENOMIC DNA]</scope>
    <source>
        <strain evidence="4 5">CH-27</strain>
    </source>
</reference>
<dbReference type="Proteomes" id="UP001359886">
    <property type="component" value="Unassembled WGS sequence"/>
</dbReference>
<dbReference type="SUPFAM" id="SSF56281">
    <property type="entry name" value="Metallo-hydrolase/oxidoreductase"/>
    <property type="match status" value="1"/>
</dbReference>
<evidence type="ECO:0000259" key="3">
    <source>
        <dbReference type="SMART" id="SM00849"/>
    </source>
</evidence>
<feature type="chain" id="PRO_5043488622" evidence="2">
    <location>
        <begin position="26"/>
        <end position="313"/>
    </location>
</feature>
<evidence type="ECO:0000313" key="5">
    <source>
        <dbReference type="Proteomes" id="UP001359886"/>
    </source>
</evidence>
<organism evidence="4 5">
    <name type="scientific">Elongatibacter sediminis</name>
    <dbReference type="NCBI Taxonomy" id="3119006"/>
    <lineage>
        <taxon>Bacteria</taxon>
        <taxon>Pseudomonadati</taxon>
        <taxon>Pseudomonadota</taxon>
        <taxon>Gammaproteobacteria</taxon>
        <taxon>Chromatiales</taxon>
        <taxon>Wenzhouxiangellaceae</taxon>
        <taxon>Elongatibacter</taxon>
    </lineage>
</organism>
<sequence length="313" mass="32552">MGDSLAKIVGAVLLGAVMAGFPAPAAAGAAACAENEPALQVLGSGGPVADDGRASSGYLLWADGRARVLIDAGGGIFLRFGEAGATLDELDLIAITHLHTDHVADLPALLKGAYFSDRERILAISGPDGAGRFPGIEPFLNRLFDAQGGAFGYLAGLLDGSEGMFGLQAKTVAHASDSPVTVRDRDGLRIEAIGVHHGPVPTLAYRLSAAGRRIVVSGDQNLDSPGFLEFTRDADLLVMPFPIPESAGKAAATLHARPSKIAGLATGARVRHLVLSHFMARSLKDRDVGVARVRADYKGRLTLARDLQCIPLP</sequence>
<keyword evidence="5" id="KW-1185">Reference proteome</keyword>
<dbReference type="PANTHER" id="PTHR46018:SF2">
    <property type="entry name" value="ZINC PHOSPHODIESTERASE ELAC PROTEIN 1"/>
    <property type="match status" value="1"/>
</dbReference>
<dbReference type="PROSITE" id="PS51257">
    <property type="entry name" value="PROKAR_LIPOPROTEIN"/>
    <property type="match status" value="1"/>
</dbReference>
<dbReference type="InterPro" id="IPR036866">
    <property type="entry name" value="RibonucZ/Hydroxyglut_hydro"/>
</dbReference>
<dbReference type="AlphaFoldDB" id="A0AAW9RC77"/>
<evidence type="ECO:0000256" key="1">
    <source>
        <dbReference type="ARBA" id="ARBA00022801"/>
    </source>
</evidence>
<comment type="caution">
    <text evidence="4">The sequence shown here is derived from an EMBL/GenBank/DDBJ whole genome shotgun (WGS) entry which is preliminary data.</text>
</comment>
<dbReference type="Gene3D" id="3.60.15.10">
    <property type="entry name" value="Ribonuclease Z/Hydroxyacylglutathione hydrolase-like"/>
    <property type="match status" value="1"/>
</dbReference>
<dbReference type="Pfam" id="PF12706">
    <property type="entry name" value="Lactamase_B_2"/>
    <property type="match status" value="1"/>
</dbReference>
<keyword evidence="1" id="KW-0378">Hydrolase</keyword>
<dbReference type="InterPro" id="IPR044094">
    <property type="entry name" value="AtsA-like_MBL-fold"/>
</dbReference>
<dbReference type="InterPro" id="IPR001279">
    <property type="entry name" value="Metallo-B-lactamas"/>
</dbReference>
<proteinExistence type="predicted"/>
<protein>
    <submittedName>
        <fullName evidence="4">MBL fold metallo-hydrolase</fullName>
    </submittedName>
</protein>
<feature type="domain" description="Metallo-beta-lactamase" evidence="3">
    <location>
        <begin position="54"/>
        <end position="269"/>
    </location>
</feature>
<dbReference type="PANTHER" id="PTHR46018">
    <property type="entry name" value="ZINC PHOSPHODIESTERASE ELAC PROTEIN 1"/>
    <property type="match status" value="1"/>
</dbReference>
<dbReference type="EMBL" id="JAZHOG010000001">
    <property type="protein sequence ID" value="MEJ8566353.1"/>
    <property type="molecule type" value="Genomic_DNA"/>
</dbReference>
<dbReference type="RefSeq" id="WP_354693673.1">
    <property type="nucleotide sequence ID" value="NZ_JAZHOG010000001.1"/>
</dbReference>
<evidence type="ECO:0000256" key="2">
    <source>
        <dbReference type="SAM" id="SignalP"/>
    </source>
</evidence>
<dbReference type="CDD" id="cd07719">
    <property type="entry name" value="arylsulfatase_AtsA-like_MBL-fold"/>
    <property type="match status" value="1"/>
</dbReference>
<name>A0AAW9RC77_9GAMM</name>
<gene>
    <name evidence="4" type="ORF">V3330_01840</name>
</gene>